<dbReference type="Gene3D" id="3.40.50.360">
    <property type="match status" value="1"/>
</dbReference>
<dbReference type="InterPro" id="IPR051796">
    <property type="entry name" value="ISF_SsuE-like"/>
</dbReference>
<dbReference type="Proteomes" id="UP000240542">
    <property type="component" value="Unassembled WGS sequence"/>
</dbReference>
<gene>
    <name evidence="4" type="ORF">CLV63_106251</name>
</gene>
<evidence type="ECO:0000256" key="1">
    <source>
        <dbReference type="ARBA" id="ARBA00022630"/>
    </source>
</evidence>
<dbReference type="RefSeq" id="WP_106582920.1">
    <property type="nucleotide sequence ID" value="NZ_PYGA01000006.1"/>
</dbReference>
<dbReference type="OrthoDB" id="9798454at2"/>
<keyword evidence="2" id="KW-0288">FMN</keyword>
<feature type="domain" description="Flavodoxin-like fold" evidence="3">
    <location>
        <begin position="1"/>
        <end position="155"/>
    </location>
</feature>
<reference evidence="4 5" key="1">
    <citation type="submission" date="2018-03" db="EMBL/GenBank/DDBJ databases">
        <title>Genomic Encyclopedia of Archaeal and Bacterial Type Strains, Phase II (KMG-II): from individual species to whole genera.</title>
        <authorList>
            <person name="Goeker M."/>
        </authorList>
    </citation>
    <scope>NUCLEOTIDE SEQUENCE [LARGE SCALE GENOMIC DNA]</scope>
    <source>
        <strain evidence="4 5">DSM 45312</strain>
    </source>
</reference>
<dbReference type="Pfam" id="PF02525">
    <property type="entry name" value="Flavodoxin_2"/>
    <property type="match status" value="1"/>
</dbReference>
<comment type="caution">
    <text evidence="4">The sequence shown here is derived from an EMBL/GenBank/DDBJ whole genome shotgun (WGS) entry which is preliminary data.</text>
</comment>
<dbReference type="InterPro" id="IPR029039">
    <property type="entry name" value="Flavoprotein-like_sf"/>
</dbReference>
<protein>
    <submittedName>
        <fullName evidence="4">Flavodoxin-like protein</fullName>
    </submittedName>
</protein>
<evidence type="ECO:0000256" key="2">
    <source>
        <dbReference type="ARBA" id="ARBA00022643"/>
    </source>
</evidence>
<dbReference type="AlphaFoldDB" id="A0A2P8DLT7"/>
<sequence length="209" mass="22607">MKLLIISASPRLDGNSHLLADAAEKGARDAGHEVEHVALADYVDRMLDHCRLCRRDDGTCSITDGYEELLFDKILPADGVVFAMPLWFYGMPARLKTVFDRLFCHTSAAAPARGTAIEGIMGKRVGVLISAEESNVGATLGVVAHFQEITRYLNQELVGVVVGVGNTRGEVAKDPADPVGSAAGLGRRFFTLTATDYRVDTARSQQVWS</sequence>
<evidence type="ECO:0000313" key="4">
    <source>
        <dbReference type="EMBL" id="PSK98203.1"/>
    </source>
</evidence>
<proteinExistence type="predicted"/>
<name>A0A2P8DLT7_9ACTN</name>
<organism evidence="4 5">
    <name type="scientific">Murinocardiopsis flavida</name>
    <dbReference type="NCBI Taxonomy" id="645275"/>
    <lineage>
        <taxon>Bacteria</taxon>
        <taxon>Bacillati</taxon>
        <taxon>Actinomycetota</taxon>
        <taxon>Actinomycetes</taxon>
        <taxon>Streptosporangiales</taxon>
        <taxon>Nocardiopsidaceae</taxon>
        <taxon>Murinocardiopsis</taxon>
    </lineage>
</organism>
<dbReference type="SUPFAM" id="SSF52218">
    <property type="entry name" value="Flavoproteins"/>
    <property type="match status" value="1"/>
</dbReference>
<evidence type="ECO:0000259" key="3">
    <source>
        <dbReference type="Pfam" id="PF02525"/>
    </source>
</evidence>
<keyword evidence="5" id="KW-1185">Reference proteome</keyword>
<evidence type="ECO:0000313" key="5">
    <source>
        <dbReference type="Proteomes" id="UP000240542"/>
    </source>
</evidence>
<dbReference type="EMBL" id="PYGA01000006">
    <property type="protein sequence ID" value="PSK98203.1"/>
    <property type="molecule type" value="Genomic_DNA"/>
</dbReference>
<dbReference type="PANTHER" id="PTHR43278">
    <property type="entry name" value="NAD(P)H-DEPENDENT FMN-CONTAINING OXIDOREDUCTASE YWQN-RELATED"/>
    <property type="match status" value="1"/>
</dbReference>
<keyword evidence="1" id="KW-0285">Flavoprotein</keyword>
<accession>A0A2P8DLT7</accession>
<dbReference type="PANTHER" id="PTHR43278:SF4">
    <property type="entry name" value="NAD(P)H-DEPENDENT FMN-CONTAINING OXIDOREDUCTASE YWQN-RELATED"/>
    <property type="match status" value="1"/>
</dbReference>
<dbReference type="InterPro" id="IPR003680">
    <property type="entry name" value="Flavodoxin_fold"/>
</dbReference>